<dbReference type="InterPro" id="IPR029056">
    <property type="entry name" value="Ribokinase-like"/>
</dbReference>
<proteinExistence type="inferred from homology"/>
<dbReference type="GO" id="GO:0016301">
    <property type="term" value="F:kinase activity"/>
    <property type="evidence" value="ECO:0007669"/>
    <property type="project" value="UniProtKB-KW"/>
</dbReference>
<dbReference type="PATRIC" id="fig|584657.3.peg.3138"/>
<keyword evidence="3" id="KW-0547">Nucleotide-binding</keyword>
<dbReference type="CDD" id="cd01166">
    <property type="entry name" value="KdgK"/>
    <property type="match status" value="1"/>
</dbReference>
<feature type="domain" description="Carbohydrate kinase PfkB" evidence="7">
    <location>
        <begin position="7"/>
        <end position="301"/>
    </location>
</feature>
<protein>
    <submittedName>
        <fullName evidence="8">2-keto-3-deoxygluconate kinase</fullName>
    </submittedName>
</protein>
<dbReference type="AlphaFoldDB" id="W9GFI2"/>
<name>W9GFI2_9MICO</name>
<evidence type="ECO:0000256" key="5">
    <source>
        <dbReference type="ARBA" id="ARBA00022840"/>
    </source>
</evidence>
<evidence type="ECO:0000313" key="8">
    <source>
        <dbReference type="EMBL" id="EWT04971.1"/>
    </source>
</evidence>
<organism evidence="8 9">
    <name type="scientific">Intrasporangium chromatireducens Q5-1</name>
    <dbReference type="NCBI Taxonomy" id="584657"/>
    <lineage>
        <taxon>Bacteria</taxon>
        <taxon>Bacillati</taxon>
        <taxon>Actinomycetota</taxon>
        <taxon>Actinomycetes</taxon>
        <taxon>Micrococcales</taxon>
        <taxon>Intrasporangiaceae</taxon>
        <taxon>Intrasporangium</taxon>
    </lineage>
</organism>
<feature type="compositionally biased region" description="Polar residues" evidence="6">
    <location>
        <begin position="308"/>
        <end position="320"/>
    </location>
</feature>
<sequence>MPLSRPLVVVLGEVLVELSSTEPFAAGGSLRLGFSGDALNVAAAAAAGGARAVLMSRVPDDELGEALVLRCAELGVDTSAVVRSPGHHGVYFTHADPLGARQFAYARAASVGASLSPDDLDADLLADADVVVTSGITAALSGSAREAVRRAATLARRFVYDPNYRPRLTTASAAGDFLREIAPQAEVITPSWPGETTALLGLPPDMPPRDAATAALELGSRAVVLTCGADGAVVVQGDRVHQVPAPRAAVVVDQTGAGDCLTGTMAARLAAGDSLDEAVRLGAAAASLSVSGQGGTGHVPTLDETRRAAQSSDLPATQGN</sequence>
<dbReference type="PANTHER" id="PTHR43085">
    <property type="entry name" value="HEXOKINASE FAMILY MEMBER"/>
    <property type="match status" value="1"/>
</dbReference>
<dbReference type="Proteomes" id="UP000019494">
    <property type="component" value="Unassembled WGS sequence"/>
</dbReference>
<dbReference type="InterPro" id="IPR011611">
    <property type="entry name" value="PfkB_dom"/>
</dbReference>
<comment type="similarity">
    <text evidence="1">Belongs to the carbohydrate kinase PfkB family.</text>
</comment>
<evidence type="ECO:0000259" key="7">
    <source>
        <dbReference type="Pfam" id="PF00294"/>
    </source>
</evidence>
<keyword evidence="5" id="KW-0067">ATP-binding</keyword>
<dbReference type="Pfam" id="PF00294">
    <property type="entry name" value="PfkB"/>
    <property type="match status" value="1"/>
</dbReference>
<accession>W9GFI2</accession>
<evidence type="ECO:0000313" key="9">
    <source>
        <dbReference type="Proteomes" id="UP000019494"/>
    </source>
</evidence>
<dbReference type="InterPro" id="IPR050306">
    <property type="entry name" value="PfkB_Carbo_kinase"/>
</dbReference>
<gene>
    <name evidence="8" type="ORF">N864_02255</name>
</gene>
<dbReference type="EMBL" id="AWQS01000161">
    <property type="protein sequence ID" value="EWT04971.1"/>
    <property type="molecule type" value="Genomic_DNA"/>
</dbReference>
<evidence type="ECO:0000256" key="1">
    <source>
        <dbReference type="ARBA" id="ARBA00010688"/>
    </source>
</evidence>
<comment type="caution">
    <text evidence="8">The sequence shown here is derived from an EMBL/GenBank/DDBJ whole genome shotgun (WGS) entry which is preliminary data.</text>
</comment>
<reference evidence="9" key="1">
    <citation type="submission" date="2013-08" db="EMBL/GenBank/DDBJ databases">
        <title>Intrasporangium oryzae NRRL B-24470.</title>
        <authorList>
            <person name="Liu H."/>
            <person name="Wang G."/>
        </authorList>
    </citation>
    <scope>NUCLEOTIDE SEQUENCE [LARGE SCALE GENOMIC DNA]</scope>
    <source>
        <strain evidence="9">Q5-1</strain>
    </source>
</reference>
<keyword evidence="9" id="KW-1185">Reference proteome</keyword>
<keyword evidence="4 8" id="KW-0418">Kinase</keyword>
<dbReference type="Gene3D" id="3.40.1190.20">
    <property type="match status" value="1"/>
</dbReference>
<evidence type="ECO:0000256" key="3">
    <source>
        <dbReference type="ARBA" id="ARBA00022741"/>
    </source>
</evidence>
<evidence type="ECO:0000256" key="6">
    <source>
        <dbReference type="SAM" id="MobiDB-lite"/>
    </source>
</evidence>
<dbReference type="SUPFAM" id="SSF53613">
    <property type="entry name" value="Ribokinase-like"/>
    <property type="match status" value="1"/>
</dbReference>
<feature type="region of interest" description="Disordered" evidence="6">
    <location>
        <begin position="289"/>
        <end position="320"/>
    </location>
</feature>
<keyword evidence="2" id="KW-0808">Transferase</keyword>
<evidence type="ECO:0000256" key="4">
    <source>
        <dbReference type="ARBA" id="ARBA00022777"/>
    </source>
</evidence>
<dbReference type="GO" id="GO:0005524">
    <property type="term" value="F:ATP binding"/>
    <property type="evidence" value="ECO:0007669"/>
    <property type="project" value="UniProtKB-KW"/>
</dbReference>
<evidence type="ECO:0000256" key="2">
    <source>
        <dbReference type="ARBA" id="ARBA00022679"/>
    </source>
</evidence>
<dbReference type="PANTHER" id="PTHR43085:SF1">
    <property type="entry name" value="PSEUDOURIDINE KINASE-RELATED"/>
    <property type="match status" value="1"/>
</dbReference>
<dbReference type="OrthoDB" id="9808601at2"/>